<gene>
    <name evidence="2" type="ORF">Hgul01_00962</name>
</gene>
<organism evidence="2 3">
    <name type="scientific">Herpetosiphon gulosus</name>
    <dbReference type="NCBI Taxonomy" id="1973496"/>
    <lineage>
        <taxon>Bacteria</taxon>
        <taxon>Bacillati</taxon>
        <taxon>Chloroflexota</taxon>
        <taxon>Chloroflexia</taxon>
        <taxon>Herpetosiphonales</taxon>
        <taxon>Herpetosiphonaceae</taxon>
        <taxon>Herpetosiphon</taxon>
    </lineage>
</organism>
<reference evidence="2 3" key="1">
    <citation type="submission" date="2024-02" db="EMBL/GenBank/DDBJ databases">
        <title>Herpetosiphon gulosus NBRC 112829.</title>
        <authorList>
            <person name="Ichikawa N."/>
            <person name="Katano-Makiyama Y."/>
            <person name="Hidaka K."/>
        </authorList>
    </citation>
    <scope>NUCLEOTIDE SEQUENCE [LARGE SCALE GENOMIC DNA]</scope>
    <source>
        <strain evidence="2 3">NBRC 112829</strain>
    </source>
</reference>
<dbReference type="RefSeq" id="WP_345720818.1">
    <property type="nucleotide sequence ID" value="NZ_BAABRU010000003.1"/>
</dbReference>
<sequence>MSETVYTLLDFSQPVSFDMLLQHAWQLIAAAVHDRHDPMHTPVFGTSDEHGSDQRVVVLRGFDPATRRLWFHSDLRSPKIAVLKRDPRVSWLLYHPAARLQLRLRGLAEVHSNDGLVDTAWQNSAVLGRRCYCGIAPGQISAEPNHGLNQELLDRQPTLEESEVGRVNFCVISSTISNLDWLQLQFTGNYRAQFAWTDDGSYTAQWVTP</sequence>
<evidence type="ECO:0000313" key="3">
    <source>
        <dbReference type="Proteomes" id="UP001428290"/>
    </source>
</evidence>
<accession>A0ABP9WVE5</accession>
<evidence type="ECO:0000259" key="1">
    <source>
        <dbReference type="Pfam" id="PF12766"/>
    </source>
</evidence>
<comment type="caution">
    <text evidence="2">The sequence shown here is derived from an EMBL/GenBank/DDBJ whole genome shotgun (WGS) entry which is preliminary data.</text>
</comment>
<dbReference type="Gene3D" id="2.30.110.10">
    <property type="entry name" value="Electron Transport, Fmn-binding Protein, Chain A"/>
    <property type="match status" value="1"/>
</dbReference>
<dbReference type="InterPro" id="IPR012349">
    <property type="entry name" value="Split_barrel_FMN-bd"/>
</dbReference>
<dbReference type="InterPro" id="IPR024624">
    <property type="entry name" value="Pyridox_Oxase_Alr4036_FMN-bd"/>
</dbReference>
<proteinExistence type="predicted"/>
<keyword evidence="3" id="KW-1185">Reference proteome</keyword>
<dbReference type="Proteomes" id="UP001428290">
    <property type="component" value="Unassembled WGS sequence"/>
</dbReference>
<dbReference type="SUPFAM" id="SSF50475">
    <property type="entry name" value="FMN-binding split barrel"/>
    <property type="match status" value="1"/>
</dbReference>
<dbReference type="Pfam" id="PF12766">
    <property type="entry name" value="Pyridox_oxase_2"/>
    <property type="match status" value="1"/>
</dbReference>
<evidence type="ECO:0000313" key="2">
    <source>
        <dbReference type="EMBL" id="GAA5527178.1"/>
    </source>
</evidence>
<dbReference type="EMBL" id="BAABRU010000003">
    <property type="protein sequence ID" value="GAA5527178.1"/>
    <property type="molecule type" value="Genomic_DNA"/>
</dbReference>
<protein>
    <recommendedName>
        <fullName evidence="1">Pyridoxamine 5'-phosphate oxidase Alr4036 family FMN-binding domain-containing protein</fullName>
    </recommendedName>
</protein>
<name>A0ABP9WVE5_9CHLR</name>
<feature type="domain" description="Pyridoxamine 5'-phosphate oxidase Alr4036 family FMN-binding" evidence="1">
    <location>
        <begin position="27"/>
        <end position="111"/>
    </location>
</feature>